<dbReference type="InterPro" id="IPR009057">
    <property type="entry name" value="Homeodomain-like_sf"/>
</dbReference>
<accession>A0A9X1WIK0</accession>
<keyword evidence="5" id="KW-1185">Reference proteome</keyword>
<evidence type="ECO:0000256" key="1">
    <source>
        <dbReference type="ARBA" id="ARBA00023125"/>
    </source>
</evidence>
<proteinExistence type="predicted"/>
<reference evidence="4" key="1">
    <citation type="submission" date="2022-04" db="EMBL/GenBank/DDBJ databases">
        <title>Corynebacterium kalidii LD5P10.</title>
        <authorList>
            <person name="Sun J.Q."/>
        </authorList>
    </citation>
    <scope>NUCLEOTIDE SEQUENCE</scope>
    <source>
        <strain evidence="4">LD5P10</strain>
    </source>
</reference>
<evidence type="ECO:0000256" key="2">
    <source>
        <dbReference type="PROSITE-ProRule" id="PRU00335"/>
    </source>
</evidence>
<dbReference type="Gene3D" id="1.10.357.10">
    <property type="entry name" value="Tetracycline Repressor, domain 2"/>
    <property type="match status" value="1"/>
</dbReference>
<evidence type="ECO:0000313" key="5">
    <source>
        <dbReference type="Proteomes" id="UP001139207"/>
    </source>
</evidence>
<organism evidence="4 5">
    <name type="scientific">Corynebacterium kalidii</name>
    <dbReference type="NCBI Taxonomy" id="2931982"/>
    <lineage>
        <taxon>Bacteria</taxon>
        <taxon>Bacillati</taxon>
        <taxon>Actinomycetota</taxon>
        <taxon>Actinomycetes</taxon>
        <taxon>Mycobacteriales</taxon>
        <taxon>Corynebacteriaceae</taxon>
        <taxon>Corynebacterium</taxon>
    </lineage>
</organism>
<dbReference type="GO" id="GO:0000976">
    <property type="term" value="F:transcription cis-regulatory region binding"/>
    <property type="evidence" value="ECO:0007669"/>
    <property type="project" value="TreeGrafter"/>
</dbReference>
<dbReference type="GO" id="GO:0003700">
    <property type="term" value="F:DNA-binding transcription factor activity"/>
    <property type="evidence" value="ECO:0007669"/>
    <property type="project" value="TreeGrafter"/>
</dbReference>
<name>A0A9X1WIK0_9CORY</name>
<feature type="DNA-binding region" description="H-T-H motif" evidence="2">
    <location>
        <begin position="34"/>
        <end position="53"/>
    </location>
</feature>
<protein>
    <submittedName>
        <fullName evidence="4">TetR/AcrR family transcriptional regulator</fullName>
    </submittedName>
</protein>
<keyword evidence="1 2" id="KW-0238">DNA-binding</keyword>
<feature type="domain" description="HTH tetR-type" evidence="3">
    <location>
        <begin position="11"/>
        <end position="71"/>
    </location>
</feature>
<dbReference type="AlphaFoldDB" id="A0A9X1WIK0"/>
<dbReference type="Proteomes" id="UP001139207">
    <property type="component" value="Unassembled WGS sequence"/>
</dbReference>
<gene>
    <name evidence="4" type="ORF">MUN33_04970</name>
</gene>
<dbReference type="PANTHER" id="PTHR30055">
    <property type="entry name" value="HTH-TYPE TRANSCRIPTIONAL REGULATOR RUTR"/>
    <property type="match status" value="1"/>
</dbReference>
<evidence type="ECO:0000313" key="4">
    <source>
        <dbReference type="EMBL" id="MCJ7858070.1"/>
    </source>
</evidence>
<dbReference type="PROSITE" id="PS50977">
    <property type="entry name" value="HTH_TETR_2"/>
    <property type="match status" value="1"/>
</dbReference>
<dbReference type="Pfam" id="PF00440">
    <property type="entry name" value="TetR_N"/>
    <property type="match status" value="1"/>
</dbReference>
<dbReference type="PRINTS" id="PR00455">
    <property type="entry name" value="HTHTETR"/>
</dbReference>
<dbReference type="InterPro" id="IPR001647">
    <property type="entry name" value="HTH_TetR"/>
</dbReference>
<dbReference type="EMBL" id="JALIEA010000011">
    <property type="protein sequence ID" value="MCJ7858070.1"/>
    <property type="molecule type" value="Genomic_DNA"/>
</dbReference>
<dbReference type="RefSeq" id="WP_244803781.1">
    <property type="nucleotide sequence ID" value="NZ_JALIEA010000011.1"/>
</dbReference>
<comment type="caution">
    <text evidence="4">The sequence shown here is derived from an EMBL/GenBank/DDBJ whole genome shotgun (WGS) entry which is preliminary data.</text>
</comment>
<evidence type="ECO:0000259" key="3">
    <source>
        <dbReference type="PROSITE" id="PS50977"/>
    </source>
</evidence>
<dbReference type="PANTHER" id="PTHR30055:SF226">
    <property type="entry name" value="HTH-TYPE TRANSCRIPTIONAL REGULATOR PKSA"/>
    <property type="match status" value="1"/>
</dbReference>
<dbReference type="SUPFAM" id="SSF46689">
    <property type="entry name" value="Homeodomain-like"/>
    <property type="match status" value="1"/>
</dbReference>
<dbReference type="InterPro" id="IPR050109">
    <property type="entry name" value="HTH-type_TetR-like_transc_reg"/>
</dbReference>
<sequence>MPPTPQQDRSRETRRKLLDAAIATLSEHGAAATTVSAVATRAGMSRGAAQRHFHTRDVLIEETVTEFYSRLTRHLRQAVTDLGVSPGVSPGAATTTRVVELVVDSFSSDPFRAALHVWSAAAGAESGLRELIVSADARYAREVLQLMALALDADLTDPSTRELLRMTVDLARGLGLGAVLIDNADHRDKVVARWATMLDQGLRHNS</sequence>